<feature type="domain" description="GST N-terminal" evidence="1">
    <location>
        <begin position="1"/>
        <end position="81"/>
    </location>
</feature>
<dbReference type="Gene3D" id="1.20.1050.10">
    <property type="match status" value="1"/>
</dbReference>
<dbReference type="InterPro" id="IPR036282">
    <property type="entry name" value="Glutathione-S-Trfase_C_sf"/>
</dbReference>
<dbReference type="EMBL" id="QLTK01000034">
    <property type="protein sequence ID" value="RAS20734.1"/>
    <property type="molecule type" value="Genomic_DNA"/>
</dbReference>
<dbReference type="Gene3D" id="3.40.30.10">
    <property type="entry name" value="Glutaredoxin"/>
    <property type="match status" value="1"/>
</dbReference>
<proteinExistence type="predicted"/>
<feature type="domain" description="GST C-terminal" evidence="2">
    <location>
        <begin position="87"/>
        <end position="211"/>
    </location>
</feature>
<dbReference type="CDD" id="cd03188">
    <property type="entry name" value="GST_C_Beta"/>
    <property type="match status" value="1"/>
</dbReference>
<comment type="caution">
    <text evidence="3">The sequence shown here is derived from an EMBL/GenBank/DDBJ whole genome shotgun (WGS) entry which is preliminary data.</text>
</comment>
<protein>
    <submittedName>
        <fullName evidence="3">Glutathione S-transferase</fullName>
    </submittedName>
</protein>
<dbReference type="InterPro" id="IPR004046">
    <property type="entry name" value="GST_C"/>
</dbReference>
<dbReference type="PROSITE" id="PS50405">
    <property type="entry name" value="GST_CTER"/>
    <property type="match status" value="1"/>
</dbReference>
<evidence type="ECO:0000313" key="3">
    <source>
        <dbReference type="EMBL" id="RAS20734.1"/>
    </source>
</evidence>
<dbReference type="PANTHER" id="PTHR44051">
    <property type="entry name" value="GLUTATHIONE S-TRANSFERASE-RELATED"/>
    <property type="match status" value="1"/>
</dbReference>
<accession>A0A329BP38</accession>
<sequence length="211" mass="23915">MKLYHAPGSCSQAIHIVIQETGLHAEMIRVDARKHLIEGGADYYDVNELGYVPLLQLDDGSYLREGPVIAQYLADQRPACGLAPSHGTMERYRLLEWLNFLTSEIHKGFIPLLYAVAAGKYVETAKPKLESRFAWLDKQLSNKPFLMGEVFTIADAYLFALTGWGKAAWMKSVYNADIDFTPLVHLQAWYERVRNRPAVQQVLRDEGLSNE</sequence>
<dbReference type="PROSITE" id="PS50404">
    <property type="entry name" value="GST_NTER"/>
    <property type="match status" value="1"/>
</dbReference>
<dbReference type="SUPFAM" id="SSF47616">
    <property type="entry name" value="GST C-terminal domain-like"/>
    <property type="match status" value="1"/>
</dbReference>
<organism evidence="3 4">
    <name type="scientific">Paraburkholderia bryophila</name>
    <dbReference type="NCBI Taxonomy" id="420952"/>
    <lineage>
        <taxon>Bacteria</taxon>
        <taxon>Pseudomonadati</taxon>
        <taxon>Pseudomonadota</taxon>
        <taxon>Betaproteobacteria</taxon>
        <taxon>Burkholderiales</taxon>
        <taxon>Burkholderiaceae</taxon>
        <taxon>Paraburkholderia</taxon>
    </lineage>
</organism>
<keyword evidence="3" id="KW-0808">Transferase</keyword>
<dbReference type="NCBIfam" id="NF007831">
    <property type="entry name" value="PRK10542.1"/>
    <property type="match status" value="1"/>
</dbReference>
<dbReference type="GO" id="GO:0016740">
    <property type="term" value="F:transferase activity"/>
    <property type="evidence" value="ECO:0007669"/>
    <property type="project" value="UniProtKB-KW"/>
</dbReference>
<dbReference type="InterPro" id="IPR036249">
    <property type="entry name" value="Thioredoxin-like_sf"/>
</dbReference>
<dbReference type="AlphaFoldDB" id="A0A329BP38"/>
<dbReference type="SFLD" id="SFLDS00019">
    <property type="entry name" value="Glutathione_Transferase_(cytos"/>
    <property type="match status" value="1"/>
</dbReference>
<evidence type="ECO:0000259" key="2">
    <source>
        <dbReference type="PROSITE" id="PS50405"/>
    </source>
</evidence>
<dbReference type="PANTHER" id="PTHR44051:SF8">
    <property type="entry name" value="GLUTATHIONE S-TRANSFERASE GSTA"/>
    <property type="match status" value="1"/>
</dbReference>
<reference evidence="3 4" key="1">
    <citation type="submission" date="2018-06" db="EMBL/GenBank/DDBJ databases">
        <title>Genomic Encyclopedia of Type Strains, Phase III (KMG-III): the genomes of soil and plant-associated and newly described type strains.</title>
        <authorList>
            <person name="Whitman W."/>
        </authorList>
    </citation>
    <scope>NUCLEOTIDE SEQUENCE [LARGE SCALE GENOMIC DNA]</scope>
    <source>
        <strain evidence="3 4">LMG 23644</strain>
    </source>
</reference>
<dbReference type="OrthoDB" id="8772754at2"/>
<dbReference type="InterPro" id="IPR010987">
    <property type="entry name" value="Glutathione-S-Trfase_C-like"/>
</dbReference>
<dbReference type="SFLD" id="SFLDG00358">
    <property type="entry name" value="Main_(cytGST)"/>
    <property type="match status" value="1"/>
</dbReference>
<evidence type="ECO:0000259" key="1">
    <source>
        <dbReference type="PROSITE" id="PS50404"/>
    </source>
</evidence>
<dbReference type="CDD" id="cd03057">
    <property type="entry name" value="GST_N_Beta"/>
    <property type="match status" value="1"/>
</dbReference>
<dbReference type="Pfam" id="PF00043">
    <property type="entry name" value="GST_C"/>
    <property type="match status" value="1"/>
</dbReference>
<dbReference type="RefSeq" id="WP_111935164.1">
    <property type="nucleotide sequence ID" value="NZ_CADFFP010000011.1"/>
</dbReference>
<name>A0A329BP38_9BURK</name>
<dbReference type="InterPro" id="IPR040079">
    <property type="entry name" value="Glutathione_S-Trfase"/>
</dbReference>
<gene>
    <name evidence="3" type="ORF">BX591_13444</name>
</gene>
<evidence type="ECO:0000313" key="4">
    <source>
        <dbReference type="Proteomes" id="UP000248918"/>
    </source>
</evidence>
<dbReference type="InterPro" id="IPR004045">
    <property type="entry name" value="Glutathione_S-Trfase_N"/>
</dbReference>
<dbReference type="SUPFAM" id="SSF52833">
    <property type="entry name" value="Thioredoxin-like"/>
    <property type="match status" value="1"/>
</dbReference>
<dbReference type="SFLD" id="SFLDG01150">
    <property type="entry name" value="Main.1:_Beta-like"/>
    <property type="match status" value="1"/>
</dbReference>
<dbReference type="Proteomes" id="UP000248918">
    <property type="component" value="Unassembled WGS sequence"/>
</dbReference>
<dbReference type="Pfam" id="PF13409">
    <property type="entry name" value="GST_N_2"/>
    <property type="match status" value="1"/>
</dbReference>